<comment type="caution">
    <text evidence="7">The sequence shown here is derived from an EMBL/GenBank/DDBJ whole genome shotgun (WGS) entry which is preliminary data.</text>
</comment>
<reference evidence="7" key="2">
    <citation type="submission" date="2021-08" db="EMBL/GenBank/DDBJ databases">
        <authorList>
            <person name="Tani A."/>
            <person name="Ola A."/>
            <person name="Ogura Y."/>
            <person name="Katsura K."/>
            <person name="Hayashi T."/>
        </authorList>
    </citation>
    <scope>NUCLEOTIDE SEQUENCE</scope>
    <source>
        <strain evidence="7">KCTC 52305</strain>
    </source>
</reference>
<dbReference type="Pfam" id="PF06629">
    <property type="entry name" value="MipA"/>
    <property type="match status" value="1"/>
</dbReference>
<evidence type="ECO:0000313" key="8">
    <source>
        <dbReference type="Proteomes" id="UP001055167"/>
    </source>
</evidence>
<gene>
    <name evidence="7" type="ORF">OPKNFCMD_2126</name>
</gene>
<keyword evidence="3 6" id="KW-0732">Signal</keyword>
<evidence type="ECO:0008006" key="9">
    <source>
        <dbReference type="Google" id="ProtNLM"/>
    </source>
</evidence>
<dbReference type="InterPro" id="IPR010583">
    <property type="entry name" value="MipA"/>
</dbReference>
<dbReference type="PROSITE" id="PS51257">
    <property type="entry name" value="PROKAR_LIPOPROTEIN"/>
    <property type="match status" value="1"/>
</dbReference>
<evidence type="ECO:0000256" key="6">
    <source>
        <dbReference type="SAM" id="SignalP"/>
    </source>
</evidence>
<name>A0ABQ4QVM0_9HYPH</name>
<comment type="subcellular location">
    <subcellularLocation>
        <location evidence="1">Cell outer membrane</location>
    </subcellularLocation>
</comment>
<dbReference type="Proteomes" id="UP001055167">
    <property type="component" value="Unassembled WGS sequence"/>
</dbReference>
<keyword evidence="8" id="KW-1185">Reference proteome</keyword>
<feature type="chain" id="PRO_5047366176" description="MipA/OmpV family protein" evidence="6">
    <location>
        <begin position="31"/>
        <end position="287"/>
    </location>
</feature>
<protein>
    <recommendedName>
        <fullName evidence="9">MipA/OmpV family protein</fullName>
    </recommendedName>
</protein>
<keyword evidence="5" id="KW-0998">Cell outer membrane</keyword>
<dbReference type="PROSITE" id="PS51318">
    <property type="entry name" value="TAT"/>
    <property type="match status" value="1"/>
</dbReference>
<evidence type="ECO:0000256" key="3">
    <source>
        <dbReference type="ARBA" id="ARBA00022729"/>
    </source>
</evidence>
<evidence type="ECO:0000256" key="1">
    <source>
        <dbReference type="ARBA" id="ARBA00004442"/>
    </source>
</evidence>
<evidence type="ECO:0000256" key="5">
    <source>
        <dbReference type="ARBA" id="ARBA00023237"/>
    </source>
</evidence>
<sequence length="287" mass="31140">MVSRARPFRRRALAGAAAVAACIPGPGVEAADLSAPAPAPTFVVAPPPTWIVTLSGNLQGLPQYPGAKDYTAVVYPGVDIRRADQPKRFSAPDDGFSLALYDSPYFRAGPTARVVPGRYYGDNRKALFGFRDAMWAVEPGAFVEFWPIPVLRARAELRHGVHGHHGLVGSVAVDYVQPIDRFVLSIGPRFNFGDSSFAQRYFGVQPYEAALNGFVTPFRPESYTTVGGLAALTYTFDAQWAVTGYASYNRIVGASADSPLVRGRFGTPDQFVFGTRIDYSFSMPALF</sequence>
<evidence type="ECO:0000313" key="7">
    <source>
        <dbReference type="EMBL" id="GJD49396.1"/>
    </source>
</evidence>
<keyword evidence="4" id="KW-0472">Membrane</keyword>
<accession>A0ABQ4QVM0</accession>
<dbReference type="InterPro" id="IPR006311">
    <property type="entry name" value="TAT_signal"/>
</dbReference>
<dbReference type="PANTHER" id="PTHR38776:SF1">
    <property type="entry name" value="MLTA-INTERACTING PROTEIN-RELATED"/>
    <property type="match status" value="1"/>
</dbReference>
<comment type="similarity">
    <text evidence="2">Belongs to the MipA/OmpV family.</text>
</comment>
<proteinExistence type="inferred from homology"/>
<evidence type="ECO:0000256" key="4">
    <source>
        <dbReference type="ARBA" id="ARBA00023136"/>
    </source>
</evidence>
<reference evidence="7" key="1">
    <citation type="journal article" date="2021" name="Front. Microbiol.">
        <title>Comprehensive Comparative Genomics and Phenotyping of Methylobacterium Species.</title>
        <authorList>
            <person name="Alessa O."/>
            <person name="Ogura Y."/>
            <person name="Fujitani Y."/>
            <person name="Takami H."/>
            <person name="Hayashi T."/>
            <person name="Sahin N."/>
            <person name="Tani A."/>
        </authorList>
    </citation>
    <scope>NUCLEOTIDE SEQUENCE</scope>
    <source>
        <strain evidence="7">KCTC 52305</strain>
    </source>
</reference>
<dbReference type="PANTHER" id="PTHR38776">
    <property type="entry name" value="MLTA-INTERACTING PROTEIN-RELATED"/>
    <property type="match status" value="1"/>
</dbReference>
<organism evidence="7 8">
    <name type="scientific">Methylobacterium crusticola</name>
    <dbReference type="NCBI Taxonomy" id="1697972"/>
    <lineage>
        <taxon>Bacteria</taxon>
        <taxon>Pseudomonadati</taxon>
        <taxon>Pseudomonadota</taxon>
        <taxon>Alphaproteobacteria</taxon>
        <taxon>Hyphomicrobiales</taxon>
        <taxon>Methylobacteriaceae</taxon>
        <taxon>Methylobacterium</taxon>
    </lineage>
</organism>
<feature type="signal peptide" evidence="6">
    <location>
        <begin position="1"/>
        <end position="30"/>
    </location>
</feature>
<dbReference type="EMBL" id="BPQH01000006">
    <property type="protein sequence ID" value="GJD49396.1"/>
    <property type="molecule type" value="Genomic_DNA"/>
</dbReference>
<evidence type="ECO:0000256" key="2">
    <source>
        <dbReference type="ARBA" id="ARBA00005722"/>
    </source>
</evidence>